<dbReference type="STRING" id="1280941.HY2_06630"/>
<protein>
    <submittedName>
        <fullName evidence="3">Uncharacterized protein</fullName>
    </submittedName>
</protein>
<name>A0A062TMY6_9PROT</name>
<dbReference type="CDD" id="cd04301">
    <property type="entry name" value="NAT_SF"/>
    <property type="match status" value="1"/>
</dbReference>
<evidence type="ECO:0000256" key="2">
    <source>
        <dbReference type="ARBA" id="ARBA00023315"/>
    </source>
</evidence>
<dbReference type="InterPro" id="IPR050832">
    <property type="entry name" value="Bact_Acetyltransf"/>
</dbReference>
<accession>A0A062TMY6</accession>
<dbReference type="Gene3D" id="3.40.630.30">
    <property type="match status" value="1"/>
</dbReference>
<dbReference type="Proteomes" id="UP000249123">
    <property type="component" value="Unassembled WGS sequence"/>
</dbReference>
<gene>
    <name evidence="3" type="ORF">HY3_07600</name>
</gene>
<dbReference type="InterPro" id="IPR016181">
    <property type="entry name" value="Acyl_CoA_acyltransferase"/>
</dbReference>
<comment type="caution">
    <text evidence="3">The sequence shown here is derived from an EMBL/GenBank/DDBJ whole genome shotgun (WGS) entry which is preliminary data.</text>
</comment>
<dbReference type="PANTHER" id="PTHR43877">
    <property type="entry name" value="AMINOALKYLPHOSPHONATE N-ACETYLTRANSFERASE-RELATED-RELATED"/>
    <property type="match status" value="1"/>
</dbReference>
<dbReference type="PROSITE" id="PS51186">
    <property type="entry name" value="GNAT"/>
    <property type="match status" value="1"/>
</dbReference>
<dbReference type="EMBL" id="AWFB01000003">
    <property type="protein sequence ID" value="RAN35677.1"/>
    <property type="molecule type" value="Genomic_DNA"/>
</dbReference>
<sequence>MPLEIRIDDLGGAEVADLLTTHADLMLSLSPPGSCHFLPLQGLKVPEVTFWSMWQDEALIGCGALKDLGDGTGEIKSMHARQHLRGKGHGRAMLEHILAEARARGYTALYLETGSMDGFIPARRLYEAYGFTYCEPFGSYVEDPHSVFMSLDMQAAA</sequence>
<dbReference type="PANTHER" id="PTHR43877:SF5">
    <property type="entry name" value="BLL8307 PROTEIN"/>
    <property type="match status" value="1"/>
</dbReference>
<dbReference type="InterPro" id="IPR000182">
    <property type="entry name" value="GNAT_dom"/>
</dbReference>
<evidence type="ECO:0000256" key="1">
    <source>
        <dbReference type="ARBA" id="ARBA00022679"/>
    </source>
</evidence>
<proteinExistence type="predicted"/>
<evidence type="ECO:0000313" key="4">
    <source>
        <dbReference type="Proteomes" id="UP000249123"/>
    </source>
</evidence>
<dbReference type="AlphaFoldDB" id="A0A062TMY6"/>
<dbReference type="GO" id="GO:0016747">
    <property type="term" value="F:acyltransferase activity, transferring groups other than amino-acyl groups"/>
    <property type="evidence" value="ECO:0007669"/>
    <property type="project" value="InterPro"/>
</dbReference>
<keyword evidence="1" id="KW-0808">Transferase</keyword>
<reference evidence="3 4" key="1">
    <citation type="submission" date="2013-04" db="EMBL/GenBank/DDBJ databases">
        <title>Hyphomonas sp. T24B3 Genome Sequencing.</title>
        <authorList>
            <person name="Lai Q."/>
            <person name="Shao Z."/>
        </authorList>
    </citation>
    <scope>NUCLEOTIDE SEQUENCE [LARGE SCALE GENOMIC DNA]</scope>
    <source>
        <strain evidence="3 4">T24B3</strain>
    </source>
</reference>
<dbReference type="OrthoDB" id="9803233at2"/>
<dbReference type="SUPFAM" id="SSF55729">
    <property type="entry name" value="Acyl-CoA N-acyltransferases (Nat)"/>
    <property type="match status" value="1"/>
</dbReference>
<dbReference type="RefSeq" id="WP_081815103.1">
    <property type="nucleotide sequence ID" value="NZ_AWFA01000089.1"/>
</dbReference>
<organism evidence="3 4">
    <name type="scientific">Hyphomonas pacifica</name>
    <dbReference type="NCBI Taxonomy" id="1280941"/>
    <lineage>
        <taxon>Bacteria</taxon>
        <taxon>Pseudomonadati</taxon>
        <taxon>Pseudomonadota</taxon>
        <taxon>Alphaproteobacteria</taxon>
        <taxon>Hyphomonadales</taxon>
        <taxon>Hyphomonadaceae</taxon>
        <taxon>Hyphomonas</taxon>
    </lineage>
</organism>
<keyword evidence="2" id="KW-0012">Acyltransferase</keyword>
<keyword evidence="4" id="KW-1185">Reference proteome</keyword>
<dbReference type="Pfam" id="PF00583">
    <property type="entry name" value="Acetyltransf_1"/>
    <property type="match status" value="1"/>
</dbReference>
<evidence type="ECO:0000313" key="3">
    <source>
        <dbReference type="EMBL" id="RAN35677.1"/>
    </source>
</evidence>
<dbReference type="eggNOG" id="COG0456">
    <property type="taxonomic scope" value="Bacteria"/>
</dbReference>